<dbReference type="PANTHER" id="PTHR10880">
    <property type="entry name" value="MORTALITY FACTOR 4-LIKE PROTEIN"/>
    <property type="match status" value="1"/>
</dbReference>
<evidence type="ECO:0000256" key="1">
    <source>
        <dbReference type="ARBA" id="ARBA00004123"/>
    </source>
</evidence>
<evidence type="ECO:0000256" key="6">
    <source>
        <dbReference type="SAM" id="MobiDB-lite"/>
    </source>
</evidence>
<evidence type="ECO:0000256" key="4">
    <source>
        <dbReference type="ARBA" id="ARBA00023163"/>
    </source>
</evidence>
<reference evidence="8 9" key="1">
    <citation type="submission" date="2023-08" db="EMBL/GenBank/DDBJ databases">
        <title>Black Yeasts Isolated from many extreme environments.</title>
        <authorList>
            <person name="Coleine C."/>
            <person name="Stajich J.E."/>
            <person name="Selbmann L."/>
        </authorList>
    </citation>
    <scope>NUCLEOTIDE SEQUENCE [LARGE SCALE GENOMIC DNA]</scope>
    <source>
        <strain evidence="8 9">CCFEE 5885</strain>
    </source>
</reference>
<evidence type="ECO:0000313" key="9">
    <source>
        <dbReference type="Proteomes" id="UP001345013"/>
    </source>
</evidence>
<comment type="subcellular location">
    <subcellularLocation>
        <location evidence="1">Nucleus</location>
    </subcellularLocation>
</comment>
<keyword evidence="3" id="KW-0805">Transcription regulation</keyword>
<feature type="region of interest" description="Disordered" evidence="6">
    <location>
        <begin position="1"/>
        <end position="35"/>
    </location>
</feature>
<proteinExistence type="predicted"/>
<evidence type="ECO:0000256" key="2">
    <source>
        <dbReference type="ARBA" id="ARBA00022853"/>
    </source>
</evidence>
<keyword evidence="5" id="KW-0539">Nucleus</keyword>
<evidence type="ECO:0000313" key="8">
    <source>
        <dbReference type="EMBL" id="KAK5102414.1"/>
    </source>
</evidence>
<feature type="domain" description="MRG" evidence="7">
    <location>
        <begin position="29"/>
        <end position="204"/>
    </location>
</feature>
<comment type="caution">
    <text evidence="8">The sequence shown here is derived from an EMBL/GenBank/DDBJ whole genome shotgun (WGS) entry which is preliminary data.</text>
</comment>
<keyword evidence="2" id="KW-0156">Chromatin regulator</keyword>
<dbReference type="InterPro" id="IPR026541">
    <property type="entry name" value="MRG_dom"/>
</dbReference>
<keyword evidence="9" id="KW-1185">Reference proteome</keyword>
<accession>A0ABR0KPP1</accession>
<dbReference type="Proteomes" id="UP001345013">
    <property type="component" value="Unassembled WGS sequence"/>
</dbReference>
<dbReference type="EMBL" id="JAVRRG010000002">
    <property type="protein sequence ID" value="KAK5102414.1"/>
    <property type="molecule type" value="Genomic_DNA"/>
</dbReference>
<evidence type="ECO:0000256" key="5">
    <source>
        <dbReference type="ARBA" id="ARBA00023242"/>
    </source>
</evidence>
<evidence type="ECO:0000256" key="3">
    <source>
        <dbReference type="ARBA" id="ARBA00023015"/>
    </source>
</evidence>
<name>A0ABR0KPP1_9EURO</name>
<sequence length="211" mass="24168">MLNKPAGAPEHMTGFDAASRSARVPEPNQKREDAFTQRPSIRFAIPDNLKNLLVDDWENITKTGLLVPLPSKAPANFIIDTYFQEEKQHRSLGPECEILEEFCSGMKVYFERALAKILLYRAERAQLSEVRKWWESGQNKDWEGRGVGDCYGGEHLARLLVNMPELIAQTNMDVQSVQRLKEELTKFTVWLSRNSEKYFVAKYEKAESAVA</sequence>
<gene>
    <name evidence="8" type="primary">EAF3_1</name>
    <name evidence="8" type="ORF">LTR24_000325</name>
</gene>
<evidence type="ECO:0000259" key="7">
    <source>
        <dbReference type="Pfam" id="PF05712"/>
    </source>
</evidence>
<dbReference type="InterPro" id="IPR008676">
    <property type="entry name" value="MRG"/>
</dbReference>
<dbReference type="Gene3D" id="1.10.274.30">
    <property type="entry name" value="MRG domain"/>
    <property type="match status" value="1"/>
</dbReference>
<protein>
    <submittedName>
        <fullName evidence="8">Esa1p-associated factor</fullName>
    </submittedName>
</protein>
<dbReference type="PROSITE" id="PS51640">
    <property type="entry name" value="MRG"/>
    <property type="match status" value="1"/>
</dbReference>
<organism evidence="8 9">
    <name type="scientific">Lithohypha guttulata</name>
    <dbReference type="NCBI Taxonomy" id="1690604"/>
    <lineage>
        <taxon>Eukaryota</taxon>
        <taxon>Fungi</taxon>
        <taxon>Dikarya</taxon>
        <taxon>Ascomycota</taxon>
        <taxon>Pezizomycotina</taxon>
        <taxon>Eurotiomycetes</taxon>
        <taxon>Chaetothyriomycetidae</taxon>
        <taxon>Chaetothyriales</taxon>
        <taxon>Trichomeriaceae</taxon>
        <taxon>Lithohypha</taxon>
    </lineage>
</organism>
<dbReference type="InterPro" id="IPR038217">
    <property type="entry name" value="MRG_C_sf"/>
</dbReference>
<keyword evidence="4" id="KW-0804">Transcription</keyword>
<dbReference type="PANTHER" id="PTHR10880:SF15">
    <property type="entry name" value="MSL COMPLEX SUBUNIT 3"/>
    <property type="match status" value="1"/>
</dbReference>
<dbReference type="Pfam" id="PF05712">
    <property type="entry name" value="MRG"/>
    <property type="match status" value="1"/>
</dbReference>